<protein>
    <submittedName>
        <fullName evidence="1">Uncharacterized protein</fullName>
    </submittedName>
</protein>
<evidence type="ECO:0000313" key="1">
    <source>
        <dbReference type="EMBL" id="QHS79183.1"/>
    </source>
</evidence>
<organism evidence="1">
    <name type="scientific">viral metagenome</name>
    <dbReference type="NCBI Taxonomy" id="1070528"/>
    <lineage>
        <taxon>unclassified sequences</taxon>
        <taxon>metagenomes</taxon>
        <taxon>organismal metagenomes</taxon>
    </lineage>
</organism>
<accession>A0A6C0AIA5</accession>
<name>A0A6C0AIA5_9ZZZZ</name>
<proteinExistence type="predicted"/>
<reference evidence="1" key="1">
    <citation type="journal article" date="2020" name="Nature">
        <title>Giant virus diversity and host interactions through global metagenomics.</title>
        <authorList>
            <person name="Schulz F."/>
            <person name="Roux S."/>
            <person name="Paez-Espino D."/>
            <person name="Jungbluth S."/>
            <person name="Walsh D.A."/>
            <person name="Denef V.J."/>
            <person name="McMahon K.D."/>
            <person name="Konstantinidis K.T."/>
            <person name="Eloe-Fadrosh E.A."/>
            <person name="Kyrpides N.C."/>
            <person name="Woyke T."/>
        </authorList>
    </citation>
    <scope>NUCLEOTIDE SEQUENCE</scope>
    <source>
        <strain evidence="1">GVMAG-S-1035118-87</strain>
    </source>
</reference>
<sequence length="33" mass="3982">MFGHRRYMGNAPCIQNPSKTTIFLSREEKRRQK</sequence>
<dbReference type="AlphaFoldDB" id="A0A6C0AIA5"/>
<dbReference type="EMBL" id="MN740626">
    <property type="protein sequence ID" value="QHS79183.1"/>
    <property type="molecule type" value="Genomic_DNA"/>
</dbReference>